<dbReference type="AlphaFoldDB" id="A0A9N8ZJZ2"/>
<feature type="coiled-coil region" evidence="1">
    <location>
        <begin position="16"/>
        <end position="50"/>
    </location>
</feature>
<feature type="compositionally biased region" description="Basic and acidic residues" evidence="2">
    <location>
        <begin position="298"/>
        <end position="312"/>
    </location>
</feature>
<dbReference type="Proteomes" id="UP000789759">
    <property type="component" value="Unassembled WGS sequence"/>
</dbReference>
<comment type="caution">
    <text evidence="3">The sequence shown here is derived from an EMBL/GenBank/DDBJ whole genome shotgun (WGS) entry which is preliminary data.</text>
</comment>
<keyword evidence="4" id="KW-1185">Reference proteome</keyword>
<reference evidence="3" key="1">
    <citation type="submission" date="2021-06" db="EMBL/GenBank/DDBJ databases">
        <authorList>
            <person name="Kallberg Y."/>
            <person name="Tangrot J."/>
            <person name="Rosling A."/>
        </authorList>
    </citation>
    <scope>NUCLEOTIDE SEQUENCE</scope>
    <source>
        <strain evidence="3">FL966</strain>
    </source>
</reference>
<keyword evidence="1" id="KW-0175">Coiled coil</keyword>
<evidence type="ECO:0000313" key="4">
    <source>
        <dbReference type="Proteomes" id="UP000789759"/>
    </source>
</evidence>
<dbReference type="OrthoDB" id="2446106at2759"/>
<evidence type="ECO:0000313" key="3">
    <source>
        <dbReference type="EMBL" id="CAG8498163.1"/>
    </source>
</evidence>
<feature type="region of interest" description="Disordered" evidence="2">
    <location>
        <begin position="183"/>
        <end position="238"/>
    </location>
</feature>
<proteinExistence type="predicted"/>
<protein>
    <submittedName>
        <fullName evidence="3">24615_t:CDS:1</fullName>
    </submittedName>
</protein>
<name>A0A9N8ZJZ2_9GLOM</name>
<evidence type="ECO:0000256" key="1">
    <source>
        <dbReference type="SAM" id="Coils"/>
    </source>
</evidence>
<feature type="region of interest" description="Disordered" evidence="2">
    <location>
        <begin position="292"/>
        <end position="318"/>
    </location>
</feature>
<sequence>MATSDPSSLDFGLEGFQKLIEEYKAKELQIMELTKQLEQLKKENTRLQSQIKSSPDQFINTHHFDQKKAHELKTALGNVVDEILTNNKEHTNRPMVFGQQRPSWPLGSNSNATHNEVNQLIELEENGSKSTNNNTINHVPTHTNHIPTSHEPIIDSHPQFNHAQVRPSDDNKLIGEATLSHQHQFPVIPDGKVDPYNPHNPRRFVSNSHFNNPSNPNSISLNNNPNKNNKKIKPDKPVSNLPKYTVFIAWTGSMSAEGLKALFENDEVRFLPNKQFAHVDLKTEAAKNKALKLNGEVKSQEQGRLRVEEGKPRGNNST</sequence>
<evidence type="ECO:0000256" key="2">
    <source>
        <dbReference type="SAM" id="MobiDB-lite"/>
    </source>
</evidence>
<feature type="non-terminal residue" evidence="3">
    <location>
        <position position="318"/>
    </location>
</feature>
<organism evidence="3 4">
    <name type="scientific">Cetraspora pellucida</name>
    <dbReference type="NCBI Taxonomy" id="1433469"/>
    <lineage>
        <taxon>Eukaryota</taxon>
        <taxon>Fungi</taxon>
        <taxon>Fungi incertae sedis</taxon>
        <taxon>Mucoromycota</taxon>
        <taxon>Glomeromycotina</taxon>
        <taxon>Glomeromycetes</taxon>
        <taxon>Diversisporales</taxon>
        <taxon>Gigasporaceae</taxon>
        <taxon>Cetraspora</taxon>
    </lineage>
</organism>
<gene>
    <name evidence="3" type="ORF">CPELLU_LOCUS2317</name>
</gene>
<feature type="compositionally biased region" description="Low complexity" evidence="2">
    <location>
        <begin position="206"/>
        <end position="227"/>
    </location>
</feature>
<dbReference type="EMBL" id="CAJVQA010000979">
    <property type="protein sequence ID" value="CAG8498163.1"/>
    <property type="molecule type" value="Genomic_DNA"/>
</dbReference>
<accession>A0A9N8ZJZ2</accession>